<evidence type="ECO:0000256" key="1">
    <source>
        <dbReference type="SAM" id="MobiDB-lite"/>
    </source>
</evidence>
<evidence type="ECO:0000313" key="2">
    <source>
        <dbReference type="EMBL" id="KAJ8398122.1"/>
    </source>
</evidence>
<sequence>MKMRCPPQALRTRSRNSGRPLQAASNTPAGLIPGPSSAVGLALGWRSHSREQKLWEGDKVTLARNWHDSTAAPLW</sequence>
<reference evidence="2" key="1">
    <citation type="journal article" date="2023" name="Science">
        <title>Genome structures resolve the early diversification of teleost fishes.</title>
        <authorList>
            <person name="Parey E."/>
            <person name="Louis A."/>
            <person name="Montfort J."/>
            <person name="Bouchez O."/>
            <person name="Roques C."/>
            <person name="Iampietro C."/>
            <person name="Lluch J."/>
            <person name="Castinel A."/>
            <person name="Donnadieu C."/>
            <person name="Desvignes T."/>
            <person name="Floi Bucao C."/>
            <person name="Jouanno E."/>
            <person name="Wen M."/>
            <person name="Mejri S."/>
            <person name="Dirks R."/>
            <person name="Jansen H."/>
            <person name="Henkel C."/>
            <person name="Chen W.J."/>
            <person name="Zahm M."/>
            <person name="Cabau C."/>
            <person name="Klopp C."/>
            <person name="Thompson A.W."/>
            <person name="Robinson-Rechavi M."/>
            <person name="Braasch I."/>
            <person name="Lecointre G."/>
            <person name="Bobe J."/>
            <person name="Postlethwait J.H."/>
            <person name="Berthelot C."/>
            <person name="Roest Crollius H."/>
            <person name="Guiguen Y."/>
        </authorList>
    </citation>
    <scope>NUCLEOTIDE SEQUENCE</scope>
    <source>
        <strain evidence="2">NC1722</strain>
    </source>
</reference>
<dbReference type="Proteomes" id="UP001221898">
    <property type="component" value="Unassembled WGS sequence"/>
</dbReference>
<gene>
    <name evidence="2" type="ORF">AAFF_G00429660</name>
</gene>
<proteinExistence type="predicted"/>
<evidence type="ECO:0000313" key="3">
    <source>
        <dbReference type="Proteomes" id="UP001221898"/>
    </source>
</evidence>
<dbReference type="EMBL" id="JAINUG010000092">
    <property type="protein sequence ID" value="KAJ8398122.1"/>
    <property type="molecule type" value="Genomic_DNA"/>
</dbReference>
<protein>
    <submittedName>
        <fullName evidence="2">Uncharacterized protein</fullName>
    </submittedName>
</protein>
<feature type="region of interest" description="Disordered" evidence="1">
    <location>
        <begin position="1"/>
        <end position="35"/>
    </location>
</feature>
<organism evidence="2 3">
    <name type="scientific">Aldrovandia affinis</name>
    <dbReference type="NCBI Taxonomy" id="143900"/>
    <lineage>
        <taxon>Eukaryota</taxon>
        <taxon>Metazoa</taxon>
        <taxon>Chordata</taxon>
        <taxon>Craniata</taxon>
        <taxon>Vertebrata</taxon>
        <taxon>Euteleostomi</taxon>
        <taxon>Actinopterygii</taxon>
        <taxon>Neopterygii</taxon>
        <taxon>Teleostei</taxon>
        <taxon>Notacanthiformes</taxon>
        <taxon>Halosauridae</taxon>
        <taxon>Aldrovandia</taxon>
    </lineage>
</organism>
<feature type="compositionally biased region" description="Polar residues" evidence="1">
    <location>
        <begin position="15"/>
        <end position="28"/>
    </location>
</feature>
<accession>A0AAD7S9D7</accession>
<name>A0AAD7S9D7_9TELE</name>
<keyword evidence="3" id="KW-1185">Reference proteome</keyword>
<comment type="caution">
    <text evidence="2">The sequence shown here is derived from an EMBL/GenBank/DDBJ whole genome shotgun (WGS) entry which is preliminary data.</text>
</comment>
<dbReference type="AlphaFoldDB" id="A0AAD7S9D7"/>